<evidence type="ECO:0000256" key="7">
    <source>
        <dbReference type="ARBA" id="ARBA00022927"/>
    </source>
</evidence>
<dbReference type="OrthoDB" id="1039448at2"/>
<evidence type="ECO:0000256" key="8">
    <source>
        <dbReference type="ARBA" id="ARBA00022989"/>
    </source>
</evidence>
<evidence type="ECO:0000259" key="12">
    <source>
        <dbReference type="Pfam" id="PF03544"/>
    </source>
</evidence>
<dbReference type="GO" id="GO:0030288">
    <property type="term" value="C:outer membrane-bounded periplasmic space"/>
    <property type="evidence" value="ECO:0007669"/>
    <property type="project" value="InterPro"/>
</dbReference>
<dbReference type="GO" id="GO:0015891">
    <property type="term" value="P:siderophore transport"/>
    <property type="evidence" value="ECO:0007669"/>
    <property type="project" value="InterPro"/>
</dbReference>
<dbReference type="GO" id="GO:0098797">
    <property type="term" value="C:plasma membrane protein complex"/>
    <property type="evidence" value="ECO:0007669"/>
    <property type="project" value="TreeGrafter"/>
</dbReference>
<comment type="similarity">
    <text evidence="2">Belongs to the TonB family.</text>
</comment>
<gene>
    <name evidence="13" type="ORF">DXN04_00190</name>
</gene>
<accession>A0A3E1P754</accession>
<keyword evidence="3" id="KW-0813">Transport</keyword>
<evidence type="ECO:0000256" key="2">
    <source>
        <dbReference type="ARBA" id="ARBA00006555"/>
    </source>
</evidence>
<dbReference type="AlphaFoldDB" id="A0A3E1P754"/>
<comment type="caution">
    <text evidence="13">The sequence shown here is derived from an EMBL/GenBank/DDBJ whole genome shotgun (WGS) entry which is preliminary data.</text>
</comment>
<comment type="subcellular location">
    <subcellularLocation>
        <location evidence="1">Cell inner membrane</location>
        <topology evidence="1">Single-pass membrane protein</topology>
        <orientation evidence="1">Periplasmic side</orientation>
    </subcellularLocation>
</comment>
<dbReference type="SUPFAM" id="SSF74653">
    <property type="entry name" value="TolA/TonB C-terminal domain"/>
    <property type="match status" value="1"/>
</dbReference>
<sequence>MNTTNIYNADFLDILFEGRNKEYGAYELRRSEDRRVRKALIGTASIALLIVGGYVMGNSLITPLMRTRNEMKDVIALDNVKLPPIEDKVIPPPPPVQTTPPPAVSSVKVTPPIITRDELVRAEDEVVKLDSIGNKSIAVANIKGDDINGQDIPALLAGDGAGNKVVEAPRVEKETIFTTVEIMPSFPGGEEALLRFLRDNVKYPRVAQENEIQGTVFVQFVVDKEGNINDVRTIGAAKGGGLEEESIRVVKKMPKWKPGRQNRESVSVQFSLPVRYTLQN</sequence>
<organism evidence="13 14">
    <name type="scientific">Chitinophaga silvisoli</name>
    <dbReference type="NCBI Taxonomy" id="2291814"/>
    <lineage>
        <taxon>Bacteria</taxon>
        <taxon>Pseudomonadati</taxon>
        <taxon>Bacteroidota</taxon>
        <taxon>Chitinophagia</taxon>
        <taxon>Chitinophagales</taxon>
        <taxon>Chitinophagaceae</taxon>
        <taxon>Chitinophaga</taxon>
    </lineage>
</organism>
<dbReference type="GO" id="GO:0015031">
    <property type="term" value="P:protein transport"/>
    <property type="evidence" value="ECO:0007669"/>
    <property type="project" value="UniProtKB-KW"/>
</dbReference>
<evidence type="ECO:0000256" key="10">
    <source>
        <dbReference type="SAM" id="MobiDB-lite"/>
    </source>
</evidence>
<dbReference type="RefSeq" id="WP_116851322.1">
    <property type="nucleotide sequence ID" value="NZ_QTJV01000001.1"/>
</dbReference>
<feature type="domain" description="TonB C-terminal" evidence="12">
    <location>
        <begin position="200"/>
        <end position="278"/>
    </location>
</feature>
<keyword evidence="5" id="KW-0997">Cell inner membrane</keyword>
<evidence type="ECO:0000256" key="4">
    <source>
        <dbReference type="ARBA" id="ARBA00022475"/>
    </source>
</evidence>
<feature type="compositionally biased region" description="Pro residues" evidence="10">
    <location>
        <begin position="90"/>
        <end position="103"/>
    </location>
</feature>
<keyword evidence="7" id="KW-0653">Protein transport</keyword>
<evidence type="ECO:0000256" key="9">
    <source>
        <dbReference type="ARBA" id="ARBA00023136"/>
    </source>
</evidence>
<protein>
    <submittedName>
        <fullName evidence="13">Energy transducer TonB</fullName>
    </submittedName>
</protein>
<feature type="region of interest" description="Disordered" evidence="10">
    <location>
        <begin position="86"/>
        <end position="108"/>
    </location>
</feature>
<name>A0A3E1P754_9BACT</name>
<dbReference type="GO" id="GO:0055085">
    <property type="term" value="P:transmembrane transport"/>
    <property type="evidence" value="ECO:0007669"/>
    <property type="project" value="InterPro"/>
</dbReference>
<evidence type="ECO:0000256" key="1">
    <source>
        <dbReference type="ARBA" id="ARBA00004383"/>
    </source>
</evidence>
<dbReference type="InterPro" id="IPR037682">
    <property type="entry name" value="TonB_C"/>
</dbReference>
<keyword evidence="8 11" id="KW-1133">Transmembrane helix</keyword>
<dbReference type="Proteomes" id="UP000261174">
    <property type="component" value="Unassembled WGS sequence"/>
</dbReference>
<dbReference type="InterPro" id="IPR051045">
    <property type="entry name" value="TonB-dependent_transducer"/>
</dbReference>
<dbReference type="PANTHER" id="PTHR33446">
    <property type="entry name" value="PROTEIN TONB-RELATED"/>
    <property type="match status" value="1"/>
</dbReference>
<keyword evidence="4" id="KW-1003">Cell membrane</keyword>
<evidence type="ECO:0000256" key="3">
    <source>
        <dbReference type="ARBA" id="ARBA00022448"/>
    </source>
</evidence>
<dbReference type="NCBIfam" id="TIGR01352">
    <property type="entry name" value="tonB_Cterm"/>
    <property type="match status" value="1"/>
</dbReference>
<keyword evidence="6 11" id="KW-0812">Transmembrane</keyword>
<feature type="transmembrane region" description="Helical" evidence="11">
    <location>
        <begin position="39"/>
        <end position="57"/>
    </location>
</feature>
<evidence type="ECO:0000256" key="5">
    <source>
        <dbReference type="ARBA" id="ARBA00022519"/>
    </source>
</evidence>
<evidence type="ECO:0000256" key="11">
    <source>
        <dbReference type="SAM" id="Phobius"/>
    </source>
</evidence>
<dbReference type="PANTHER" id="PTHR33446:SF2">
    <property type="entry name" value="PROTEIN TONB"/>
    <property type="match status" value="1"/>
</dbReference>
<reference evidence="13 14" key="1">
    <citation type="submission" date="2018-08" db="EMBL/GenBank/DDBJ databases">
        <title>Chitinophaga sp. K20C18050901, a novel bacterium isolated from forest soil.</title>
        <authorList>
            <person name="Wang C."/>
        </authorList>
    </citation>
    <scope>NUCLEOTIDE SEQUENCE [LARGE SCALE GENOMIC DNA]</scope>
    <source>
        <strain evidence="13 14">K20C18050901</strain>
    </source>
</reference>
<dbReference type="InterPro" id="IPR003538">
    <property type="entry name" value="TonB"/>
</dbReference>
<dbReference type="Gene3D" id="3.30.1150.10">
    <property type="match status" value="1"/>
</dbReference>
<dbReference type="InterPro" id="IPR006260">
    <property type="entry name" value="TonB/TolA_C"/>
</dbReference>
<dbReference type="GO" id="GO:0031992">
    <property type="term" value="F:energy transducer activity"/>
    <property type="evidence" value="ECO:0007669"/>
    <property type="project" value="InterPro"/>
</dbReference>
<dbReference type="Pfam" id="PF03544">
    <property type="entry name" value="TonB_C"/>
    <property type="match status" value="1"/>
</dbReference>
<proteinExistence type="inferred from homology"/>
<evidence type="ECO:0000313" key="13">
    <source>
        <dbReference type="EMBL" id="RFM35974.1"/>
    </source>
</evidence>
<evidence type="ECO:0000256" key="6">
    <source>
        <dbReference type="ARBA" id="ARBA00022692"/>
    </source>
</evidence>
<keyword evidence="9 11" id="KW-0472">Membrane</keyword>
<dbReference type="PRINTS" id="PR01374">
    <property type="entry name" value="TONBPROTEIN"/>
</dbReference>
<evidence type="ECO:0000313" key="14">
    <source>
        <dbReference type="Proteomes" id="UP000261174"/>
    </source>
</evidence>
<keyword evidence="14" id="KW-1185">Reference proteome</keyword>
<dbReference type="EMBL" id="QTJV01000001">
    <property type="protein sequence ID" value="RFM35974.1"/>
    <property type="molecule type" value="Genomic_DNA"/>
</dbReference>